<evidence type="ECO:0000256" key="1">
    <source>
        <dbReference type="SAM" id="Phobius"/>
    </source>
</evidence>
<keyword evidence="1" id="KW-0812">Transmembrane</keyword>
<sequence length="311" mass="34253">MTNTIPQTQNSERALKFMRARQATYFQASVNQWLQLVVTVLAPVIGAMIGLNNPATRPYVALASVAASLLDAAVLDRAQRKLLATAAKMAEMFDVEVLQLPWNAFVVGPRLDAETIHGAAERYKGEAKMAKIRNWYPVVVGQAPLPLARIVCQRTNLWYDASLRRTYGGVIVIFAVAVTAGLVGAAIYLDLKFLDLVTTAIVPASPVLIWAIRERNRHKDTADAQERVKGESEALWDRAKAGGCSDDDCAERSREFQNSIYARRVSSPLILPFMYPLLRNRMEAQMNVGAEAMLRDAGLLKDKPEEGVPAG</sequence>
<comment type="caution">
    <text evidence="2">The sequence shown here is derived from an EMBL/GenBank/DDBJ whole genome shotgun (WGS) entry which is preliminary data.</text>
</comment>
<evidence type="ECO:0000313" key="3">
    <source>
        <dbReference type="Proteomes" id="UP000249254"/>
    </source>
</evidence>
<organism evidence="2 3">
    <name type="scientific">Phenylobacterium soli</name>
    <dbReference type="NCBI Taxonomy" id="2170551"/>
    <lineage>
        <taxon>Bacteria</taxon>
        <taxon>Pseudomonadati</taxon>
        <taxon>Pseudomonadota</taxon>
        <taxon>Alphaproteobacteria</taxon>
        <taxon>Caulobacterales</taxon>
        <taxon>Caulobacteraceae</taxon>
        <taxon>Phenylobacterium</taxon>
    </lineage>
</organism>
<evidence type="ECO:0000313" key="2">
    <source>
        <dbReference type="EMBL" id="RAK54902.1"/>
    </source>
</evidence>
<dbReference type="InterPro" id="IPR049920">
    <property type="entry name" value="IK1_05631-like"/>
</dbReference>
<feature type="transmembrane region" description="Helical" evidence="1">
    <location>
        <begin position="167"/>
        <end position="187"/>
    </location>
</feature>
<reference evidence="3" key="1">
    <citation type="submission" date="2018-05" db="EMBL/GenBank/DDBJ databases">
        <authorList>
            <person name="Li X."/>
        </authorList>
    </citation>
    <scope>NUCLEOTIDE SEQUENCE [LARGE SCALE GENOMIC DNA]</scope>
    <source>
        <strain evidence="3">LX32</strain>
    </source>
</reference>
<proteinExistence type="predicted"/>
<dbReference type="EMBL" id="QFYQ01000001">
    <property type="protein sequence ID" value="RAK54902.1"/>
    <property type="molecule type" value="Genomic_DNA"/>
</dbReference>
<dbReference type="OrthoDB" id="2943409at2"/>
<feature type="transmembrane region" description="Helical" evidence="1">
    <location>
        <begin position="193"/>
        <end position="212"/>
    </location>
</feature>
<name>A0A328AJ74_9CAUL</name>
<protein>
    <submittedName>
        <fullName evidence="2">Uncharacterized protein</fullName>
    </submittedName>
</protein>
<accession>A0A328AJ74</accession>
<keyword evidence="1" id="KW-1133">Transmembrane helix</keyword>
<gene>
    <name evidence="2" type="ORF">DJ017_10365</name>
</gene>
<keyword evidence="3" id="KW-1185">Reference proteome</keyword>
<dbReference type="Proteomes" id="UP000249254">
    <property type="component" value="Unassembled WGS sequence"/>
</dbReference>
<dbReference type="Pfam" id="PF18159">
    <property type="entry name" value="S_4TM"/>
    <property type="match status" value="1"/>
</dbReference>
<feature type="transmembrane region" description="Helical" evidence="1">
    <location>
        <begin position="33"/>
        <end position="51"/>
    </location>
</feature>
<dbReference type="RefSeq" id="WP_111528652.1">
    <property type="nucleotide sequence ID" value="NZ_JBHRSG010000004.1"/>
</dbReference>
<keyword evidence="1" id="KW-0472">Membrane</keyword>
<dbReference type="AlphaFoldDB" id="A0A328AJ74"/>
<feature type="transmembrane region" description="Helical" evidence="1">
    <location>
        <begin position="57"/>
        <end position="75"/>
    </location>
</feature>